<dbReference type="InterPro" id="IPR029058">
    <property type="entry name" value="AB_hydrolase_fold"/>
</dbReference>
<organism evidence="11 12">
    <name type="scientific">Amycolatopsis plumensis</name>
    <dbReference type="NCBI Taxonomy" id="236508"/>
    <lineage>
        <taxon>Bacteria</taxon>
        <taxon>Bacillati</taxon>
        <taxon>Actinomycetota</taxon>
        <taxon>Actinomycetes</taxon>
        <taxon>Pseudonocardiales</taxon>
        <taxon>Pseudonocardiaceae</taxon>
        <taxon>Amycolatopsis</taxon>
    </lineage>
</organism>
<dbReference type="PROSITE" id="PS00012">
    <property type="entry name" value="PHOSPHOPANTETHEINE"/>
    <property type="match status" value="1"/>
</dbReference>
<dbReference type="InterPro" id="IPR009081">
    <property type="entry name" value="PP-bd_ACP"/>
</dbReference>
<dbReference type="Pfam" id="PF00698">
    <property type="entry name" value="Acyl_transf_1"/>
    <property type="match status" value="1"/>
</dbReference>
<dbReference type="SMART" id="SM00823">
    <property type="entry name" value="PKS_PP"/>
    <property type="match status" value="2"/>
</dbReference>
<keyword evidence="3" id="KW-0596">Phosphopantetheine</keyword>
<feature type="compositionally biased region" description="Low complexity" evidence="8">
    <location>
        <begin position="1033"/>
        <end position="1144"/>
    </location>
</feature>
<dbReference type="SMART" id="SM00825">
    <property type="entry name" value="PKS_KS"/>
    <property type="match status" value="1"/>
</dbReference>
<dbReference type="PANTHER" id="PTHR43775:SF37">
    <property type="entry name" value="SI:DKEY-61P9.11"/>
    <property type="match status" value="1"/>
</dbReference>
<evidence type="ECO:0000256" key="2">
    <source>
        <dbReference type="ARBA" id="ARBA00004792"/>
    </source>
</evidence>
<dbReference type="Gene3D" id="1.10.1200.10">
    <property type="entry name" value="ACP-like"/>
    <property type="match status" value="2"/>
</dbReference>
<dbReference type="SUPFAM" id="SSF52151">
    <property type="entry name" value="FabD/lysophospholipase-like"/>
    <property type="match status" value="1"/>
</dbReference>
<dbReference type="InterPro" id="IPR014043">
    <property type="entry name" value="Acyl_transferase_dom"/>
</dbReference>
<dbReference type="PROSITE" id="PS00606">
    <property type="entry name" value="KS3_1"/>
    <property type="match status" value="1"/>
</dbReference>
<keyword evidence="6" id="KW-0808">Transferase</keyword>
<dbReference type="SUPFAM" id="SSF55048">
    <property type="entry name" value="Probable ACP-binding domain of malonyl-CoA ACP transacylase"/>
    <property type="match status" value="1"/>
</dbReference>
<dbReference type="InterPro" id="IPR014031">
    <property type="entry name" value="Ketoacyl_synth_C"/>
</dbReference>
<evidence type="ECO:0000256" key="8">
    <source>
        <dbReference type="SAM" id="MobiDB-lite"/>
    </source>
</evidence>
<feature type="compositionally biased region" description="Polar residues" evidence="8">
    <location>
        <begin position="555"/>
        <end position="564"/>
    </location>
</feature>
<dbReference type="Gene3D" id="3.40.47.10">
    <property type="match status" value="1"/>
</dbReference>
<dbReference type="InterPro" id="IPR036736">
    <property type="entry name" value="ACP-like_sf"/>
</dbReference>
<dbReference type="Gene3D" id="3.40.366.10">
    <property type="entry name" value="Malonyl-Coenzyme A Acyl Carrier Protein, domain 2"/>
    <property type="match status" value="1"/>
</dbReference>
<comment type="subcellular location">
    <subcellularLocation>
        <location evidence="1">Cytoplasm</location>
    </subcellularLocation>
</comment>
<dbReference type="Gene3D" id="3.30.70.3290">
    <property type="match status" value="2"/>
</dbReference>
<dbReference type="InterPro" id="IPR018201">
    <property type="entry name" value="Ketoacyl_synth_AS"/>
</dbReference>
<evidence type="ECO:0000256" key="7">
    <source>
        <dbReference type="ARBA" id="ARBA00022737"/>
    </source>
</evidence>
<dbReference type="Pfam" id="PF00109">
    <property type="entry name" value="ketoacyl-synt"/>
    <property type="match status" value="1"/>
</dbReference>
<dbReference type="InterPro" id="IPR001227">
    <property type="entry name" value="Ac_transferase_dom_sf"/>
</dbReference>
<evidence type="ECO:0000256" key="1">
    <source>
        <dbReference type="ARBA" id="ARBA00004496"/>
    </source>
</evidence>
<feature type="domain" description="Carrier" evidence="9">
    <location>
        <begin position="1142"/>
        <end position="1216"/>
    </location>
</feature>
<keyword evidence="5" id="KW-0597">Phosphoprotein</keyword>
<dbReference type="Pfam" id="PF00550">
    <property type="entry name" value="PP-binding"/>
    <property type="match status" value="2"/>
</dbReference>
<feature type="region of interest" description="Disordered" evidence="8">
    <location>
        <begin position="1017"/>
        <end position="1144"/>
    </location>
</feature>
<feature type="region of interest" description="Disordered" evidence="8">
    <location>
        <begin position="498"/>
        <end position="581"/>
    </location>
</feature>
<evidence type="ECO:0000259" key="10">
    <source>
        <dbReference type="PROSITE" id="PS52004"/>
    </source>
</evidence>
<keyword evidence="12" id="KW-1185">Reference proteome</keyword>
<dbReference type="InterPro" id="IPR020841">
    <property type="entry name" value="PKS_Beta-ketoAc_synthase_dom"/>
</dbReference>
<comment type="caution">
    <text evidence="11">The sequence shown here is derived from an EMBL/GenBank/DDBJ whole genome shotgun (WGS) entry which is preliminary data.</text>
</comment>
<dbReference type="Pfam" id="PF16197">
    <property type="entry name" value="KAsynt_C_assoc"/>
    <property type="match status" value="1"/>
</dbReference>
<keyword evidence="4" id="KW-0963">Cytoplasm</keyword>
<dbReference type="SUPFAM" id="SSF53901">
    <property type="entry name" value="Thiolase-like"/>
    <property type="match status" value="1"/>
</dbReference>
<dbReference type="Pfam" id="PF02801">
    <property type="entry name" value="Ketoacyl-synt_C"/>
    <property type="match status" value="1"/>
</dbReference>
<dbReference type="Proteomes" id="UP001589535">
    <property type="component" value="Unassembled WGS sequence"/>
</dbReference>
<evidence type="ECO:0000256" key="3">
    <source>
        <dbReference type="ARBA" id="ARBA00022450"/>
    </source>
</evidence>
<dbReference type="InterPro" id="IPR020802">
    <property type="entry name" value="TesA-like"/>
</dbReference>
<evidence type="ECO:0000313" key="12">
    <source>
        <dbReference type="Proteomes" id="UP001589535"/>
    </source>
</evidence>
<dbReference type="PANTHER" id="PTHR43775">
    <property type="entry name" value="FATTY ACID SYNTHASE"/>
    <property type="match status" value="1"/>
</dbReference>
<dbReference type="EMBL" id="JBHMBK010000008">
    <property type="protein sequence ID" value="MFB9685109.1"/>
    <property type="molecule type" value="Genomic_DNA"/>
</dbReference>
<dbReference type="InterPro" id="IPR001031">
    <property type="entry name" value="Thioesterase"/>
</dbReference>
<dbReference type="SUPFAM" id="SSF47336">
    <property type="entry name" value="ACP-like"/>
    <property type="match status" value="2"/>
</dbReference>
<dbReference type="InterPro" id="IPR032821">
    <property type="entry name" value="PKS_assoc"/>
</dbReference>
<dbReference type="InterPro" id="IPR006162">
    <property type="entry name" value="Ppantetheine_attach_site"/>
</dbReference>
<dbReference type="CDD" id="cd00833">
    <property type="entry name" value="PKS"/>
    <property type="match status" value="1"/>
</dbReference>
<feature type="domain" description="Ketosynthase family 3 (KS3)" evidence="10">
    <location>
        <begin position="87"/>
        <end position="496"/>
    </location>
</feature>
<dbReference type="RefSeq" id="WP_378192446.1">
    <property type="nucleotide sequence ID" value="NZ_JBHMBK010000008.1"/>
</dbReference>
<evidence type="ECO:0000313" key="11">
    <source>
        <dbReference type="EMBL" id="MFB9685109.1"/>
    </source>
</evidence>
<evidence type="ECO:0000256" key="6">
    <source>
        <dbReference type="ARBA" id="ARBA00022679"/>
    </source>
</evidence>
<dbReference type="InterPro" id="IPR016035">
    <property type="entry name" value="Acyl_Trfase/lysoPLipase"/>
</dbReference>
<keyword evidence="7" id="KW-0677">Repeat</keyword>
<dbReference type="SMART" id="SM00824">
    <property type="entry name" value="PKS_TE"/>
    <property type="match status" value="1"/>
</dbReference>
<evidence type="ECO:0000259" key="9">
    <source>
        <dbReference type="PROSITE" id="PS50075"/>
    </source>
</evidence>
<reference evidence="11 12" key="1">
    <citation type="submission" date="2024-09" db="EMBL/GenBank/DDBJ databases">
        <authorList>
            <person name="Sun Q."/>
            <person name="Mori K."/>
        </authorList>
    </citation>
    <scope>NUCLEOTIDE SEQUENCE [LARGE SCALE GENOMIC DNA]</scope>
    <source>
        <strain evidence="11 12">JCM 13852</strain>
    </source>
</reference>
<dbReference type="PROSITE" id="PS50075">
    <property type="entry name" value="CARRIER"/>
    <property type="match status" value="2"/>
</dbReference>
<dbReference type="InterPro" id="IPR016036">
    <property type="entry name" value="Malonyl_transacylase_ACP-bd"/>
</dbReference>
<dbReference type="InterPro" id="IPR014030">
    <property type="entry name" value="Ketoacyl_synth_N"/>
</dbReference>
<dbReference type="PROSITE" id="PS52004">
    <property type="entry name" value="KS3_2"/>
    <property type="match status" value="1"/>
</dbReference>
<dbReference type="InterPro" id="IPR020806">
    <property type="entry name" value="PKS_PP-bd"/>
</dbReference>
<proteinExistence type="predicted"/>
<dbReference type="InterPro" id="IPR016039">
    <property type="entry name" value="Thiolase-like"/>
</dbReference>
<gene>
    <name evidence="11" type="ORF">ACFFTO_13035</name>
</gene>
<sequence>MNETLRRWLLDTVAEHTGVTAEPDRPLGDYGLSSRQAVGIAADLEERLGRRLPATLLWESPTIDHLVRSLTGSAEPDVPRSTDRRGTDPVAVVGLGCRFPGADGPGEFWDLLCEGRDAVRTAPPGRWSAEAAPVLGGFLDDVTGFDAEHFGITPREAATMDPQQRMLLEVTWAALEDAGIAPSSLRGSRTGVFTGIATHDYGHLTMTGGAPDLWTATGAAGSIAANRLSYVYDLRGPSMAVDTACSSSLVAVHHAVRALRDGDADLALAAGVNLMLLPGPTAAFAAAGLLAGDGRCKTFSAAADGIARAEGCGVVVLKRLADAEYDGDRVLAVIRASAVNSDGRSHGLAAPNPVAQQEMLREAYRSVRPSTVDYVEAHGTGTLLGDPIEARALGAVLGADRAAGAPLLIGSVKTNIAHAEAAAGIAGLIKVVLALKHGVLPPQLHFAEPNPHIAFEALGLKVVTEPTRWPRHTGRAMAGVSAFGFGGTNAHVVLEEATPPAPDHGERRAAADPGGFGGPQGTAASARDGAPLAAAAPAGRGGPRAAAPANHARPQSATGHTGPQVTDIPAGRGERGAEIPAPADGVRIGVLSARTRDRLTERAAQLATWLDSPAGRRSSLADVVHTLFRRDDSGRHRAAVVAADHRELAGLLRALGEGADPLPAGAFAGVAVGGDGPVFVFSGHGSQWAGMGRHLLAAEPAFAAQVDKLGDPFTEHGGRSLRSLLTGAAPRSLAETQLAIFGTQVALAARWEALGVRPAAVLGHSLGSAAAAVVGGVLTADEAVHLVATRARLLGTVEPGGAMAAVELTPGELDAHPGVELAVDSAPGQVTVAGDALVLDRLVAELEAAGRSARRLPVGVAGHSAGVEPVLGALRDALAELGGRRPLVPWYDTVLTDPRELPDFDAGYWAAHLRRPVRFRQAVTAAAADGHRVFVEIAPHPILRGSLTRTLEAAGIADAVVTGTLRRGQDEVRAFAAAAATLYCAGTRITLTHPDDGARLTDVPPMPWRHERHWYTETGLRPTGTADGGEPEPATTAARSGLAAAPGQATQPTAARTADPAATPTRASHLTAAPPAATPSGAAVPAATPSQATQAAAPAPAPGDTAALAATPSQATQAAAPPAAPTAAQAPTPSGTTAPATPSPAERLTGIVAAIMGLAPDRLDPDVPLVELGLDSLMANRIREAVRRELGAEPDPAAVLRGATLADLNRDLAPRGDEPPARGRAWDAADRLVLRLWRQHTGTDAAGPHVRLTGTADPDRLARLLADGLAAELDTPVDPADLLRHDSLAAVADVARALLDTREERGPVHLLKPGDAGTAPLLLFHPGGSTCTVYRPLLDRLPAGVPCVGFERVPGAGIEERVERLLPLVRARVPHGPYRLAGWSFGGALAYGLATRLADEGEPVELVALIDTMLPLPEPDLDPRASSARRFLRFTGYVEGTYGRTVRLGHDELAPLPEEQQIELTMRRVAEAGLLSPGVLRHQRQSFLDTLAAERGTPRPYDGRVVLYRATELYAAGLAMEPRYSRTDLAAGWAPLCPRLEIVPVPAHHLSVVDPPHVDVVARHLADRLWP</sequence>
<evidence type="ECO:0000256" key="5">
    <source>
        <dbReference type="ARBA" id="ARBA00022553"/>
    </source>
</evidence>
<comment type="pathway">
    <text evidence="2">Antibiotic biosynthesis.</text>
</comment>
<feature type="compositionally biased region" description="Low complexity" evidence="8">
    <location>
        <begin position="523"/>
        <end position="554"/>
    </location>
</feature>
<dbReference type="Pfam" id="PF22336">
    <property type="entry name" value="RhiE-like_linker"/>
    <property type="match status" value="1"/>
</dbReference>
<name>A0ABV5U155_9PSEU</name>
<dbReference type="Pfam" id="PF00975">
    <property type="entry name" value="Thioesterase"/>
    <property type="match status" value="1"/>
</dbReference>
<accession>A0ABV5U155</accession>
<dbReference type="InterPro" id="IPR050091">
    <property type="entry name" value="PKS_NRPS_Biosynth_Enz"/>
</dbReference>
<dbReference type="SMART" id="SM00827">
    <property type="entry name" value="PKS_AT"/>
    <property type="match status" value="1"/>
</dbReference>
<dbReference type="SUPFAM" id="SSF53474">
    <property type="entry name" value="alpha/beta-Hydrolases"/>
    <property type="match status" value="1"/>
</dbReference>
<dbReference type="InterPro" id="IPR054514">
    <property type="entry name" value="RhiE-like_linker"/>
</dbReference>
<feature type="domain" description="Carrier" evidence="9">
    <location>
        <begin position="1"/>
        <end position="74"/>
    </location>
</feature>
<protein>
    <submittedName>
        <fullName evidence="11">Beta-ketoacyl synthase N-terminal-like domain-containing protein</fullName>
    </submittedName>
</protein>
<evidence type="ECO:0000256" key="4">
    <source>
        <dbReference type="ARBA" id="ARBA00022490"/>
    </source>
</evidence>
<dbReference type="Gene3D" id="3.40.50.1820">
    <property type="entry name" value="alpha/beta hydrolase"/>
    <property type="match status" value="1"/>
</dbReference>